<dbReference type="Proteomes" id="UP000199584">
    <property type="component" value="Unassembled WGS sequence"/>
</dbReference>
<dbReference type="CDD" id="cd02440">
    <property type="entry name" value="AdoMet_MTases"/>
    <property type="match status" value="1"/>
</dbReference>
<sequence length="199" mass="22304">MNQQYRKWFNDMAGRWDSIHPPYVKERLREIIFSIDLPPEGKILDVGTGTGIMIPLLLERLGPNGEVWALDIAEKMLEAARAKVSDSRVRFVHADVMDIPAEEGTFDAVVCNSCVPHFPDKPGSLRELFRVTKPGGMIIICHADSRDYINNRHRKIGGLVANDMIPEAGEMQAMLEEAGFSGVRVTDGRDRFIALAKKE</sequence>
<dbReference type="InterPro" id="IPR029063">
    <property type="entry name" value="SAM-dependent_MTases_sf"/>
</dbReference>
<dbReference type="GO" id="GO:0032259">
    <property type="term" value="P:methylation"/>
    <property type="evidence" value="ECO:0007669"/>
    <property type="project" value="UniProtKB-KW"/>
</dbReference>
<dbReference type="Pfam" id="PF08241">
    <property type="entry name" value="Methyltransf_11"/>
    <property type="match status" value="1"/>
</dbReference>
<evidence type="ECO:0000313" key="3">
    <source>
        <dbReference type="Proteomes" id="UP000199584"/>
    </source>
</evidence>
<reference evidence="3" key="1">
    <citation type="submission" date="2016-10" db="EMBL/GenBank/DDBJ databases">
        <authorList>
            <person name="Varghese N."/>
            <person name="Submissions S."/>
        </authorList>
    </citation>
    <scope>NUCLEOTIDE SEQUENCE [LARGE SCALE GENOMIC DNA]</scope>
    <source>
        <strain evidence="3">DSM 3669</strain>
    </source>
</reference>
<protein>
    <submittedName>
        <fullName evidence="2">Ubiquinone/menaquinone biosynthesis C-methylase UbiE</fullName>
    </submittedName>
</protein>
<dbReference type="GO" id="GO:0008757">
    <property type="term" value="F:S-adenosylmethionine-dependent methyltransferase activity"/>
    <property type="evidence" value="ECO:0007669"/>
    <property type="project" value="InterPro"/>
</dbReference>
<dbReference type="InterPro" id="IPR013216">
    <property type="entry name" value="Methyltransf_11"/>
</dbReference>
<gene>
    <name evidence="2" type="ORF">SAMN05660706_106101</name>
</gene>
<feature type="domain" description="Methyltransferase type 11" evidence="1">
    <location>
        <begin position="44"/>
        <end position="140"/>
    </location>
</feature>
<name>A0A1I6D763_9FIRM</name>
<evidence type="ECO:0000259" key="1">
    <source>
        <dbReference type="Pfam" id="PF08241"/>
    </source>
</evidence>
<dbReference type="EMBL" id="FOYM01000006">
    <property type="protein sequence ID" value="SFR01263.1"/>
    <property type="molecule type" value="Genomic_DNA"/>
</dbReference>
<dbReference type="PANTHER" id="PTHR43591:SF24">
    <property type="entry name" value="2-METHOXY-6-POLYPRENYL-1,4-BENZOQUINOL METHYLASE, MITOCHONDRIAL"/>
    <property type="match status" value="1"/>
</dbReference>
<keyword evidence="2" id="KW-0808">Transferase</keyword>
<organism evidence="2 3">
    <name type="scientific">Desulfoscipio geothermicus DSM 3669</name>
    <dbReference type="NCBI Taxonomy" id="1121426"/>
    <lineage>
        <taxon>Bacteria</taxon>
        <taxon>Bacillati</taxon>
        <taxon>Bacillota</taxon>
        <taxon>Clostridia</taxon>
        <taxon>Eubacteriales</taxon>
        <taxon>Desulfallaceae</taxon>
        <taxon>Desulfoscipio</taxon>
    </lineage>
</organism>
<dbReference type="PANTHER" id="PTHR43591">
    <property type="entry name" value="METHYLTRANSFERASE"/>
    <property type="match status" value="1"/>
</dbReference>
<dbReference type="SUPFAM" id="SSF53335">
    <property type="entry name" value="S-adenosyl-L-methionine-dependent methyltransferases"/>
    <property type="match status" value="1"/>
</dbReference>
<dbReference type="Gene3D" id="3.40.50.150">
    <property type="entry name" value="Vaccinia Virus protein VP39"/>
    <property type="match status" value="1"/>
</dbReference>
<dbReference type="STRING" id="39060.SAMN05660706_106101"/>
<dbReference type="OrthoDB" id="7365827at2"/>
<dbReference type="RefSeq" id="WP_092482411.1">
    <property type="nucleotide sequence ID" value="NZ_FOYM01000006.1"/>
</dbReference>
<accession>A0A1I6D763</accession>
<keyword evidence="2" id="KW-0830">Ubiquinone</keyword>
<keyword evidence="3" id="KW-1185">Reference proteome</keyword>
<dbReference type="AlphaFoldDB" id="A0A1I6D763"/>
<evidence type="ECO:0000313" key="2">
    <source>
        <dbReference type="EMBL" id="SFR01263.1"/>
    </source>
</evidence>
<keyword evidence="2" id="KW-0489">Methyltransferase</keyword>
<proteinExistence type="predicted"/>